<dbReference type="InterPro" id="IPR027417">
    <property type="entry name" value="P-loop_NTPase"/>
</dbReference>
<dbReference type="GO" id="GO:0030496">
    <property type="term" value="C:midbody"/>
    <property type="evidence" value="ECO:0007669"/>
    <property type="project" value="UniProtKB-SubCell"/>
</dbReference>
<dbReference type="Pfam" id="PF00735">
    <property type="entry name" value="Septin"/>
    <property type="match status" value="1"/>
</dbReference>
<evidence type="ECO:0000256" key="7">
    <source>
        <dbReference type="ARBA" id="ARBA00022776"/>
    </source>
</evidence>
<keyword evidence="6" id="KW-0132">Cell division</keyword>
<evidence type="ECO:0000313" key="13">
    <source>
        <dbReference type="EMBL" id="KAJ8343891.1"/>
    </source>
</evidence>
<dbReference type="InterPro" id="IPR030379">
    <property type="entry name" value="G_SEPTIN_dom"/>
</dbReference>
<evidence type="ECO:0000256" key="8">
    <source>
        <dbReference type="ARBA" id="ARBA00023212"/>
    </source>
</evidence>
<protein>
    <recommendedName>
        <fullName evidence="12">Septin-type G domain-containing protein</fullName>
    </recommendedName>
</protein>
<evidence type="ECO:0000256" key="11">
    <source>
        <dbReference type="SAM" id="Coils"/>
    </source>
</evidence>
<dbReference type="OrthoDB" id="416553at2759"/>
<evidence type="ECO:0000259" key="12">
    <source>
        <dbReference type="Pfam" id="PF00735"/>
    </source>
</evidence>
<evidence type="ECO:0000256" key="6">
    <source>
        <dbReference type="ARBA" id="ARBA00022618"/>
    </source>
</evidence>
<dbReference type="Gene3D" id="3.40.50.300">
    <property type="entry name" value="P-loop containing nucleotide triphosphate hydrolases"/>
    <property type="match status" value="1"/>
</dbReference>
<keyword evidence="9" id="KW-0966">Cell projection</keyword>
<keyword evidence="5" id="KW-0963">Cytoplasm</keyword>
<evidence type="ECO:0000256" key="9">
    <source>
        <dbReference type="ARBA" id="ARBA00023273"/>
    </source>
</evidence>
<feature type="domain" description="Septin-type G" evidence="12">
    <location>
        <begin position="19"/>
        <end position="58"/>
    </location>
</feature>
<keyword evidence="11" id="KW-0175">Coiled coil</keyword>
<organism evidence="13 14">
    <name type="scientific">Synaphobranchus kaupii</name>
    <name type="common">Kaup's arrowtooth eel</name>
    <dbReference type="NCBI Taxonomy" id="118154"/>
    <lineage>
        <taxon>Eukaryota</taxon>
        <taxon>Metazoa</taxon>
        <taxon>Chordata</taxon>
        <taxon>Craniata</taxon>
        <taxon>Vertebrata</taxon>
        <taxon>Euteleostomi</taxon>
        <taxon>Actinopterygii</taxon>
        <taxon>Neopterygii</taxon>
        <taxon>Teleostei</taxon>
        <taxon>Anguilliformes</taxon>
        <taxon>Synaphobranchidae</taxon>
        <taxon>Synaphobranchus</taxon>
    </lineage>
</organism>
<dbReference type="GO" id="GO:0005819">
    <property type="term" value="C:spindle"/>
    <property type="evidence" value="ECO:0007669"/>
    <property type="project" value="UniProtKB-SubCell"/>
</dbReference>
<evidence type="ECO:0000256" key="2">
    <source>
        <dbReference type="ARBA" id="ARBA00004186"/>
    </source>
</evidence>
<name>A0A9Q1ERX4_SYNKA</name>
<dbReference type="Proteomes" id="UP001152622">
    <property type="component" value="Chromosome 13"/>
</dbReference>
<comment type="subcellular location">
    <subcellularLocation>
        <location evidence="1">Cell projection</location>
        <location evidence="1">Cilium</location>
    </subcellularLocation>
    <subcellularLocation>
        <location evidence="4">Cleavage furrow</location>
    </subcellularLocation>
    <subcellularLocation>
        <location evidence="2">Cytoplasm</location>
        <location evidence="2">Cytoskeleton</location>
        <location evidence="2">Spindle</location>
    </subcellularLocation>
    <subcellularLocation>
        <location evidence="3">Midbody</location>
    </subcellularLocation>
</comment>
<dbReference type="GO" id="GO:0031105">
    <property type="term" value="C:septin complex"/>
    <property type="evidence" value="ECO:0007669"/>
    <property type="project" value="InterPro"/>
</dbReference>
<dbReference type="InterPro" id="IPR008115">
    <property type="entry name" value="Septin7"/>
</dbReference>
<evidence type="ECO:0000256" key="1">
    <source>
        <dbReference type="ARBA" id="ARBA00004138"/>
    </source>
</evidence>
<dbReference type="GO" id="GO:0032154">
    <property type="term" value="C:cleavage furrow"/>
    <property type="evidence" value="ECO:0007669"/>
    <property type="project" value="UniProtKB-SubCell"/>
</dbReference>
<dbReference type="PANTHER" id="PTHR18884">
    <property type="entry name" value="SEPTIN"/>
    <property type="match status" value="1"/>
</dbReference>
<keyword evidence="14" id="KW-1185">Reference proteome</keyword>
<reference evidence="13" key="1">
    <citation type="journal article" date="2023" name="Science">
        <title>Genome structures resolve the early diversification of teleost fishes.</title>
        <authorList>
            <person name="Parey E."/>
            <person name="Louis A."/>
            <person name="Montfort J."/>
            <person name="Bouchez O."/>
            <person name="Roques C."/>
            <person name="Iampietro C."/>
            <person name="Lluch J."/>
            <person name="Castinel A."/>
            <person name="Donnadieu C."/>
            <person name="Desvignes T."/>
            <person name="Floi Bucao C."/>
            <person name="Jouanno E."/>
            <person name="Wen M."/>
            <person name="Mejri S."/>
            <person name="Dirks R."/>
            <person name="Jansen H."/>
            <person name="Henkel C."/>
            <person name="Chen W.J."/>
            <person name="Zahm M."/>
            <person name="Cabau C."/>
            <person name="Klopp C."/>
            <person name="Thompson A.W."/>
            <person name="Robinson-Rechavi M."/>
            <person name="Braasch I."/>
            <person name="Lecointre G."/>
            <person name="Bobe J."/>
            <person name="Postlethwait J.H."/>
            <person name="Berthelot C."/>
            <person name="Roest Crollius H."/>
            <person name="Guiguen Y."/>
        </authorList>
    </citation>
    <scope>NUCLEOTIDE SEQUENCE</scope>
    <source>
        <strain evidence="13">WJC10195</strain>
    </source>
</reference>
<keyword evidence="10" id="KW-0131">Cell cycle</keyword>
<sequence>MLYEHIQHKGEAGADLHHREDLRAHREIVRLTHMQDLKDMTNNVHYENYRSRKLAAVTCNGVDLSKAKGQLTKSPLAQMEEERREHVMKMKKMETEMEQVFEMKIKKKKQKLKDSEAELERRHEQMKTLEAQYKELEEKRKLFEEDRSNWVAHQRILEQQKLEASKTMEKNKKKGKIF</sequence>
<dbReference type="AlphaFoldDB" id="A0A9Q1ERX4"/>
<dbReference type="EMBL" id="JAINUF010000013">
    <property type="protein sequence ID" value="KAJ8343891.1"/>
    <property type="molecule type" value="Genomic_DNA"/>
</dbReference>
<dbReference type="GO" id="GO:0005929">
    <property type="term" value="C:cilium"/>
    <property type="evidence" value="ECO:0007669"/>
    <property type="project" value="UniProtKB-SubCell"/>
</dbReference>
<dbReference type="GO" id="GO:0051301">
    <property type="term" value="P:cell division"/>
    <property type="evidence" value="ECO:0007669"/>
    <property type="project" value="UniProtKB-KW"/>
</dbReference>
<keyword evidence="7" id="KW-0498">Mitosis</keyword>
<proteinExistence type="predicted"/>
<accession>A0A9Q1ERX4</accession>
<evidence type="ECO:0000313" key="14">
    <source>
        <dbReference type="Proteomes" id="UP001152622"/>
    </source>
</evidence>
<evidence type="ECO:0000256" key="5">
    <source>
        <dbReference type="ARBA" id="ARBA00022490"/>
    </source>
</evidence>
<feature type="coiled-coil region" evidence="11">
    <location>
        <begin position="76"/>
        <end position="146"/>
    </location>
</feature>
<gene>
    <name evidence="13" type="ORF">SKAU_G00312200</name>
</gene>
<comment type="caution">
    <text evidence="13">The sequence shown here is derived from an EMBL/GenBank/DDBJ whole genome shotgun (WGS) entry which is preliminary data.</text>
</comment>
<evidence type="ECO:0000256" key="4">
    <source>
        <dbReference type="ARBA" id="ARBA00004626"/>
    </source>
</evidence>
<evidence type="ECO:0000256" key="3">
    <source>
        <dbReference type="ARBA" id="ARBA00004214"/>
    </source>
</evidence>
<dbReference type="GO" id="GO:0005525">
    <property type="term" value="F:GTP binding"/>
    <property type="evidence" value="ECO:0007669"/>
    <property type="project" value="InterPro"/>
</dbReference>
<dbReference type="PRINTS" id="PR01742">
    <property type="entry name" value="SEPTIN7"/>
</dbReference>
<evidence type="ECO:0000256" key="10">
    <source>
        <dbReference type="ARBA" id="ARBA00023306"/>
    </source>
</evidence>
<keyword evidence="8" id="KW-0206">Cytoskeleton</keyword>